<dbReference type="PANTHER" id="PTHR11699">
    <property type="entry name" value="ALDEHYDE DEHYDROGENASE-RELATED"/>
    <property type="match status" value="1"/>
</dbReference>
<sequence length="477" mass="52607">MINFSFTDGFAHVIDGRKVTSPTTKGVVDPATEDVFAHVPVATPEQLEDAVVAAERAFPAWRNKPWEDRQQVLNDVAALLERHATEFIALLMREVGKDQMSAAFELSIAVPWLRAVAKQKLEDEIFQQDANRVIKTRFRPYGVVAGITPFNFPIVLTITKMAQALLAGNCIIIKAPPTSPCSVLKFIELSQAVVPAGVLSVLYGGNDLGEWIVRHPRIMRISMTGSSGAGKAVMREAANELKSLTLELGGNDPAIVFGDVDPKEMAQRIMLGATHNAGQTCFNMKRIYIHDTVYDAVRDELVTLAQTVKVGSPFDPSVSIGPVQNRGQYERLSGLISDCKEKSYKIAFESRVPASGKGYYVPLVIVDNPPDESRIVREEQFGPIIPLMKWSDDDDVVRRANDSEFGLGSSIWGQDIDRMQRMADRLDNGMVWINEWGVVGGDFPLGGTKHTGLGVENSKHGLASWTYIQSFVCNRKF</sequence>
<evidence type="ECO:0000313" key="6">
    <source>
        <dbReference type="EMBL" id="RDX43807.1"/>
    </source>
</evidence>
<dbReference type="EMBL" id="KZ857459">
    <property type="protein sequence ID" value="RDX43807.1"/>
    <property type="molecule type" value="Genomic_DNA"/>
</dbReference>
<protein>
    <submittedName>
        <fullName evidence="6">Aldehyde dehydrogenase</fullName>
    </submittedName>
</protein>
<dbReference type="InterPro" id="IPR015590">
    <property type="entry name" value="Aldehyde_DH_dom"/>
</dbReference>
<dbReference type="GO" id="GO:0016620">
    <property type="term" value="F:oxidoreductase activity, acting on the aldehyde or oxo group of donors, NAD or NADP as acceptor"/>
    <property type="evidence" value="ECO:0007669"/>
    <property type="project" value="InterPro"/>
</dbReference>
<dbReference type="Gene3D" id="3.40.309.10">
    <property type="entry name" value="Aldehyde Dehydrogenase, Chain A, domain 2"/>
    <property type="match status" value="1"/>
</dbReference>
<dbReference type="InterPro" id="IPR016162">
    <property type="entry name" value="Ald_DH_N"/>
</dbReference>
<evidence type="ECO:0000256" key="2">
    <source>
        <dbReference type="ARBA" id="ARBA00023002"/>
    </source>
</evidence>
<dbReference type="STRING" id="139420.A0A371CU60"/>
<evidence type="ECO:0000259" key="5">
    <source>
        <dbReference type="Pfam" id="PF00171"/>
    </source>
</evidence>
<name>A0A371CU60_9APHY</name>
<dbReference type="InterPro" id="IPR044086">
    <property type="entry name" value="LUC3-like"/>
</dbReference>
<dbReference type="Gene3D" id="3.40.605.10">
    <property type="entry name" value="Aldehyde Dehydrogenase, Chain A, domain 1"/>
    <property type="match status" value="1"/>
</dbReference>
<evidence type="ECO:0000256" key="1">
    <source>
        <dbReference type="ARBA" id="ARBA00009986"/>
    </source>
</evidence>
<keyword evidence="2 4" id="KW-0560">Oxidoreductase</keyword>
<dbReference type="FunFam" id="3.40.605.10:FF:000007">
    <property type="entry name" value="NAD/NADP-dependent betaine aldehyde dehydrogenase"/>
    <property type="match status" value="1"/>
</dbReference>
<evidence type="ECO:0000256" key="4">
    <source>
        <dbReference type="RuleBase" id="RU003345"/>
    </source>
</evidence>
<dbReference type="Pfam" id="PF00171">
    <property type="entry name" value="Aldedh"/>
    <property type="match status" value="1"/>
</dbReference>
<proteinExistence type="inferred from homology"/>
<comment type="similarity">
    <text evidence="1 4">Belongs to the aldehyde dehydrogenase family.</text>
</comment>
<feature type="domain" description="Aldehyde dehydrogenase" evidence="5">
    <location>
        <begin position="24"/>
        <end position="470"/>
    </location>
</feature>
<dbReference type="SUPFAM" id="SSF53720">
    <property type="entry name" value="ALDH-like"/>
    <property type="match status" value="1"/>
</dbReference>
<dbReference type="CDD" id="cd07106">
    <property type="entry name" value="ALDH_AldA-AAD23400"/>
    <property type="match status" value="1"/>
</dbReference>
<dbReference type="PROSITE" id="PS00687">
    <property type="entry name" value="ALDEHYDE_DEHYDR_GLU"/>
    <property type="match status" value="1"/>
</dbReference>
<dbReference type="FunFam" id="3.40.309.10:FF:000009">
    <property type="entry name" value="Aldehyde dehydrogenase A"/>
    <property type="match status" value="1"/>
</dbReference>
<evidence type="ECO:0000313" key="7">
    <source>
        <dbReference type="Proteomes" id="UP000256964"/>
    </source>
</evidence>
<dbReference type="OrthoDB" id="310895at2759"/>
<dbReference type="AlphaFoldDB" id="A0A371CU60"/>
<dbReference type="InterPro" id="IPR029510">
    <property type="entry name" value="Ald_DH_CS_GLU"/>
</dbReference>
<organism evidence="6 7">
    <name type="scientific">Lentinus brumalis</name>
    <dbReference type="NCBI Taxonomy" id="2498619"/>
    <lineage>
        <taxon>Eukaryota</taxon>
        <taxon>Fungi</taxon>
        <taxon>Dikarya</taxon>
        <taxon>Basidiomycota</taxon>
        <taxon>Agaricomycotina</taxon>
        <taxon>Agaricomycetes</taxon>
        <taxon>Polyporales</taxon>
        <taxon>Polyporaceae</taxon>
        <taxon>Lentinus</taxon>
    </lineage>
</organism>
<reference evidence="6 7" key="1">
    <citation type="journal article" date="2018" name="Biotechnol. Biofuels">
        <title>Integrative visual omics of the white-rot fungus Polyporus brumalis exposes the biotechnological potential of its oxidative enzymes for delignifying raw plant biomass.</title>
        <authorList>
            <person name="Miyauchi S."/>
            <person name="Rancon A."/>
            <person name="Drula E."/>
            <person name="Hage H."/>
            <person name="Chaduli D."/>
            <person name="Favel A."/>
            <person name="Grisel S."/>
            <person name="Henrissat B."/>
            <person name="Herpoel-Gimbert I."/>
            <person name="Ruiz-Duenas F.J."/>
            <person name="Chevret D."/>
            <person name="Hainaut M."/>
            <person name="Lin J."/>
            <person name="Wang M."/>
            <person name="Pangilinan J."/>
            <person name="Lipzen A."/>
            <person name="Lesage-Meessen L."/>
            <person name="Navarro D."/>
            <person name="Riley R."/>
            <person name="Grigoriev I.V."/>
            <person name="Zhou S."/>
            <person name="Raouche S."/>
            <person name="Rosso M.N."/>
        </authorList>
    </citation>
    <scope>NUCLEOTIDE SEQUENCE [LARGE SCALE GENOMIC DNA]</scope>
    <source>
        <strain evidence="6 7">BRFM 1820</strain>
    </source>
</reference>
<dbReference type="InterPro" id="IPR016161">
    <property type="entry name" value="Ald_DH/histidinol_DH"/>
</dbReference>
<accession>A0A371CU60</accession>
<feature type="active site" evidence="3">
    <location>
        <position position="247"/>
    </location>
</feature>
<evidence type="ECO:0000256" key="3">
    <source>
        <dbReference type="PROSITE-ProRule" id="PRU10007"/>
    </source>
</evidence>
<dbReference type="InterPro" id="IPR016163">
    <property type="entry name" value="Ald_DH_C"/>
</dbReference>
<gene>
    <name evidence="6" type="ORF">OH76DRAFT_1176581</name>
</gene>
<keyword evidence="7" id="KW-1185">Reference proteome</keyword>
<dbReference type="Proteomes" id="UP000256964">
    <property type="component" value="Unassembled WGS sequence"/>
</dbReference>